<evidence type="ECO:0000256" key="6">
    <source>
        <dbReference type="ARBA" id="ARBA00023136"/>
    </source>
</evidence>
<keyword evidence="8" id="KW-1185">Reference proteome</keyword>
<feature type="transmembrane region" description="Helical" evidence="7">
    <location>
        <begin position="20"/>
        <end position="47"/>
    </location>
</feature>
<evidence type="ECO:0000256" key="2">
    <source>
        <dbReference type="ARBA" id="ARBA00010430"/>
    </source>
</evidence>
<evidence type="ECO:0000256" key="7">
    <source>
        <dbReference type="RuleBase" id="RU365085"/>
    </source>
</evidence>
<evidence type="ECO:0000256" key="5">
    <source>
        <dbReference type="ARBA" id="ARBA00022989"/>
    </source>
</evidence>
<dbReference type="Pfam" id="PF08285">
    <property type="entry name" value="DPM3"/>
    <property type="match status" value="1"/>
</dbReference>
<dbReference type="InterPro" id="IPR013174">
    <property type="entry name" value="DPM3"/>
</dbReference>
<organism evidence="8 9">
    <name type="scientific">Panagrellus redivivus</name>
    <name type="common">Microworm</name>
    <dbReference type="NCBI Taxonomy" id="6233"/>
    <lineage>
        <taxon>Eukaryota</taxon>
        <taxon>Metazoa</taxon>
        <taxon>Ecdysozoa</taxon>
        <taxon>Nematoda</taxon>
        <taxon>Chromadorea</taxon>
        <taxon>Rhabditida</taxon>
        <taxon>Tylenchina</taxon>
        <taxon>Panagrolaimomorpha</taxon>
        <taxon>Panagrolaimoidea</taxon>
        <taxon>Panagrolaimidae</taxon>
        <taxon>Panagrellus</taxon>
    </lineage>
</organism>
<evidence type="ECO:0000256" key="1">
    <source>
        <dbReference type="ARBA" id="ARBA00004477"/>
    </source>
</evidence>
<evidence type="ECO:0000313" key="9">
    <source>
        <dbReference type="WBParaSite" id="Pan_g9148.t1"/>
    </source>
</evidence>
<comment type="caution">
    <text evidence="7">Lacks conserved residue(s) required for the propagation of feature annotation.</text>
</comment>
<dbReference type="WBParaSite" id="Pan_g9148.t1">
    <property type="protein sequence ID" value="Pan_g9148.t1"/>
    <property type="gene ID" value="Pan_g9148"/>
</dbReference>
<reference evidence="9" key="2">
    <citation type="submission" date="2020-10" db="UniProtKB">
        <authorList>
            <consortium name="WormBaseParasite"/>
        </authorList>
    </citation>
    <scope>IDENTIFICATION</scope>
</reference>
<accession>A0A7E4W980</accession>
<comment type="subunit">
    <text evidence="7">Component of the dolichol-phosphate mannose (DPM) synthase complex.</text>
</comment>
<comment type="subcellular location">
    <subcellularLocation>
        <location evidence="1 7">Endoplasmic reticulum membrane</location>
        <topology evidence="1 7">Multi-pass membrane protein</topology>
    </subcellularLocation>
</comment>
<name>A0A7E4W980_PANRE</name>
<evidence type="ECO:0000313" key="8">
    <source>
        <dbReference type="Proteomes" id="UP000492821"/>
    </source>
</evidence>
<comment type="function">
    <text evidence="7">Stabilizer subunit of the dolichol-phosphate mannose (DPM) synthase complex; tethers catalytic subunit to the ER.</text>
</comment>
<protein>
    <recommendedName>
        <fullName evidence="7">Dolichol-phosphate mannosyltransferase subunit 3</fullName>
    </recommendedName>
</protein>
<keyword evidence="3 7" id="KW-0812">Transmembrane</keyword>
<dbReference type="GO" id="GO:0005789">
    <property type="term" value="C:endoplasmic reticulum membrane"/>
    <property type="evidence" value="ECO:0007669"/>
    <property type="project" value="UniProtKB-SubCell"/>
</dbReference>
<keyword evidence="4 7" id="KW-0256">Endoplasmic reticulum</keyword>
<evidence type="ECO:0000256" key="4">
    <source>
        <dbReference type="ARBA" id="ARBA00022824"/>
    </source>
</evidence>
<sequence>MATELVLKSKQLLIGSTSLFAVLYLLGYGITAFLVVAFFALAIFGLYSIGKVGKMASQFDPCEEAKEELEREIVEAKRWYSTNGHSHVLEPKQEKAKEK</sequence>
<keyword evidence="6 7" id="KW-0472">Membrane</keyword>
<comment type="similarity">
    <text evidence="2 7">Belongs to the DPM3 family.</text>
</comment>
<dbReference type="AlphaFoldDB" id="A0A7E4W980"/>
<keyword evidence="5 7" id="KW-1133">Transmembrane helix</keyword>
<evidence type="ECO:0000256" key="3">
    <source>
        <dbReference type="ARBA" id="ARBA00022692"/>
    </source>
</evidence>
<comment type="pathway">
    <text evidence="7">Protein modification; protein glycosylation.</text>
</comment>
<reference evidence="8" key="1">
    <citation type="journal article" date="2013" name="Genetics">
        <title>The draft genome and transcriptome of Panagrellus redivivus are shaped by the harsh demands of a free-living lifestyle.</title>
        <authorList>
            <person name="Srinivasan J."/>
            <person name="Dillman A.R."/>
            <person name="Macchietto M.G."/>
            <person name="Heikkinen L."/>
            <person name="Lakso M."/>
            <person name="Fracchia K.M."/>
            <person name="Antoshechkin I."/>
            <person name="Mortazavi A."/>
            <person name="Wong G."/>
            <person name="Sternberg P.W."/>
        </authorList>
    </citation>
    <scope>NUCLEOTIDE SEQUENCE [LARGE SCALE GENOMIC DNA]</scope>
    <source>
        <strain evidence="8">MT8872</strain>
    </source>
</reference>
<dbReference type="Proteomes" id="UP000492821">
    <property type="component" value="Unassembled WGS sequence"/>
</dbReference>
<proteinExistence type="inferred from homology"/>
<dbReference type="UniPathway" id="UPA00378"/>